<dbReference type="RefSeq" id="WP_037545439.1">
    <property type="nucleotide sequence ID" value="NZ_JNUP01000023.1"/>
</dbReference>
<evidence type="ECO:0000256" key="6">
    <source>
        <dbReference type="RuleBase" id="RU362066"/>
    </source>
</evidence>
<evidence type="ECO:0000256" key="7">
    <source>
        <dbReference type="SAM" id="MobiDB-lite"/>
    </source>
</evidence>
<proteinExistence type="inferred from homology"/>
<name>A0A098R076_9SPIO</name>
<dbReference type="InterPro" id="IPR040026">
    <property type="entry name" value="FliD"/>
</dbReference>
<feature type="domain" description="Flagellar hook-associated protein 2 N-terminal" evidence="8">
    <location>
        <begin position="11"/>
        <end position="107"/>
    </location>
</feature>
<evidence type="ECO:0000259" key="9">
    <source>
        <dbReference type="Pfam" id="PF07195"/>
    </source>
</evidence>
<evidence type="ECO:0000256" key="1">
    <source>
        <dbReference type="ARBA" id="ARBA00004365"/>
    </source>
</evidence>
<dbReference type="GO" id="GO:0009424">
    <property type="term" value="C:bacterial-type flagellum hook"/>
    <property type="evidence" value="ECO:0007669"/>
    <property type="project" value="UniProtKB-UniRule"/>
</dbReference>
<keyword evidence="11" id="KW-1185">Reference proteome</keyword>
<dbReference type="NCBIfam" id="NF005188">
    <property type="entry name" value="PRK06664.1"/>
    <property type="match status" value="1"/>
</dbReference>
<dbReference type="InterPro" id="IPR003481">
    <property type="entry name" value="FliD_N"/>
</dbReference>
<comment type="caution">
    <text evidence="10">The sequence shown here is derived from an EMBL/GenBank/DDBJ whole genome shotgun (WGS) entry which is preliminary data.</text>
</comment>
<comment type="subcellular location">
    <subcellularLocation>
        <location evidence="1">Bacterial flagellum</location>
    </subcellularLocation>
    <subcellularLocation>
        <location evidence="6">Periplasm</location>
    </subcellularLocation>
    <subcellularLocation>
        <location evidence="6">Periplasmic flagellum</location>
    </subcellularLocation>
</comment>
<dbReference type="Proteomes" id="UP000029692">
    <property type="component" value="Unassembled WGS sequence"/>
</dbReference>
<comment type="subunit">
    <text evidence="3 6">Homopentamer.</text>
</comment>
<evidence type="ECO:0000256" key="4">
    <source>
        <dbReference type="ARBA" id="ARBA00023054"/>
    </source>
</evidence>
<feature type="domain" description="Flagellar hook-associated protein 2 C-terminal" evidence="9">
    <location>
        <begin position="388"/>
        <end position="646"/>
    </location>
</feature>
<accession>A0A098R076</accession>
<dbReference type="PANTHER" id="PTHR30288:SF0">
    <property type="entry name" value="FLAGELLAR HOOK-ASSOCIATED PROTEIN 2"/>
    <property type="match status" value="1"/>
</dbReference>
<dbReference type="STRING" id="1480694.DC28_02620"/>
<dbReference type="GO" id="GO:0055040">
    <property type="term" value="C:periplasmic flagellum"/>
    <property type="evidence" value="ECO:0007669"/>
    <property type="project" value="UniProtKB-SubCell"/>
</dbReference>
<dbReference type="EMBL" id="JNUP01000023">
    <property type="protein sequence ID" value="KGE73570.1"/>
    <property type="molecule type" value="Genomic_DNA"/>
</dbReference>
<evidence type="ECO:0000256" key="3">
    <source>
        <dbReference type="ARBA" id="ARBA00011255"/>
    </source>
</evidence>
<gene>
    <name evidence="10" type="ORF">DC28_02620</name>
</gene>
<dbReference type="GO" id="GO:0007155">
    <property type="term" value="P:cell adhesion"/>
    <property type="evidence" value="ECO:0007669"/>
    <property type="project" value="InterPro"/>
</dbReference>
<comment type="similarity">
    <text evidence="2 6">Belongs to the FliD family.</text>
</comment>
<keyword evidence="4" id="KW-0175">Coiled coil</keyword>
<dbReference type="AlphaFoldDB" id="A0A098R076"/>
<organism evidence="10 11">
    <name type="scientific">Spirochaeta lutea</name>
    <dbReference type="NCBI Taxonomy" id="1480694"/>
    <lineage>
        <taxon>Bacteria</taxon>
        <taxon>Pseudomonadati</taxon>
        <taxon>Spirochaetota</taxon>
        <taxon>Spirochaetia</taxon>
        <taxon>Spirochaetales</taxon>
        <taxon>Spirochaetaceae</taxon>
        <taxon>Spirochaeta</taxon>
    </lineage>
</organism>
<dbReference type="PANTHER" id="PTHR30288">
    <property type="entry name" value="FLAGELLAR CAP/ASSEMBLY PROTEIN FLID"/>
    <property type="match status" value="1"/>
</dbReference>
<sequence>MSDISIPGVSSRFNTGQMVEELVKAERVPLDRLETRKTDLETQRSTWQSFNRQLTVLRDAARSLFSFENPFNDRSAVSSNESVLTASSDRNTPEGISSIVVNKVAKPDKFISEPVPNDFEVPQGIYEFSVGSTPITLRFRGGNLEEFSAALNQRNPELLGSAVIRNRRDSYVLTLESKLPGTENALGFSGDAQELALDLGLIAPAEEPGFSPDLASLANNESVSFQDGVLSLKPGSNLRIPLPKDGFNPNMMLSYQAVLHPLDESTSVIPPPEGPQITSPGAAEFQGIRLPDLPSTAPLPEYQAPAPPPRQDTQRVLQVNVDGQVVDLPQVPLRTPQNFTLAFSELGIPSELVITNSNTHRNLELSALEISDPTVRGDYQPLNPVSVASDAEIELEGVRIERPTNTMDDVIPGVTLTIKRESPEPVTLSIEPDRERIKDVLIEFVATYNQVIRDINILTRNQPEIVEEISYFTPEEKEEAMERLGSLQGNSTLNTIKNRLQTITMSPYDTRAGNDMRLLAQVGIATNASSQGGAGINASRLRGYLEINESALDQALLQNLPAVKELFGTDSDGDLLVDSGVAFKIDELMRPFVQTGGIITTNTQSIDRQIDRTDEEISSYEDYLAGYEQRMKEQFGRMESAINSLETQSRDIQGLNPQNQN</sequence>
<dbReference type="eggNOG" id="COG1345">
    <property type="taxonomic scope" value="Bacteria"/>
</dbReference>
<reference evidence="10 11" key="1">
    <citation type="submission" date="2014-05" db="EMBL/GenBank/DDBJ databases">
        <title>De novo Genome Sequence of Spirocheata sp.</title>
        <authorList>
            <person name="Shivani Y."/>
            <person name="Subhash Y."/>
            <person name="Tushar L."/>
            <person name="Sasikala C."/>
            <person name="Ramana C.V."/>
        </authorList>
    </citation>
    <scope>NUCLEOTIDE SEQUENCE [LARGE SCALE GENOMIC DNA]</scope>
    <source>
        <strain evidence="10 11">JC230</strain>
    </source>
</reference>
<evidence type="ECO:0000259" key="8">
    <source>
        <dbReference type="Pfam" id="PF02465"/>
    </source>
</evidence>
<dbReference type="GO" id="GO:0009421">
    <property type="term" value="C:bacterial-type flagellum filament cap"/>
    <property type="evidence" value="ECO:0007669"/>
    <property type="project" value="InterPro"/>
</dbReference>
<dbReference type="GO" id="GO:0071973">
    <property type="term" value="P:bacterial-type flagellum-dependent cell motility"/>
    <property type="evidence" value="ECO:0007669"/>
    <property type="project" value="TreeGrafter"/>
</dbReference>
<evidence type="ECO:0000256" key="5">
    <source>
        <dbReference type="ARBA" id="ARBA00023143"/>
    </source>
</evidence>
<dbReference type="Pfam" id="PF07195">
    <property type="entry name" value="FliD_C"/>
    <property type="match status" value="1"/>
</dbReference>
<dbReference type="InterPro" id="IPR010809">
    <property type="entry name" value="FliD_C"/>
</dbReference>
<dbReference type="OrthoDB" id="349896at2"/>
<comment type="function">
    <text evidence="6">Required for morphogenesis and for the elongation of the flagellar filament by facilitating polymerization of the flagellin monomers at the tip of growing filament. Forms a capping structure, which prevents flagellin subunits (transported through the central channel of the flagellum) from leaking out without polymerization at the distal end.</text>
</comment>
<evidence type="ECO:0000313" key="11">
    <source>
        <dbReference type="Proteomes" id="UP000029692"/>
    </source>
</evidence>
<feature type="region of interest" description="Disordered" evidence="7">
    <location>
        <begin position="293"/>
        <end position="312"/>
    </location>
</feature>
<protein>
    <recommendedName>
        <fullName evidence="6">Flagellar hook-associated protein 2</fullName>
        <shortName evidence="6">HAP2</shortName>
    </recommendedName>
    <alternativeName>
        <fullName evidence="6">Flagellar cap protein</fullName>
    </alternativeName>
</protein>
<dbReference type="Pfam" id="PF02465">
    <property type="entry name" value="FliD_N"/>
    <property type="match status" value="1"/>
</dbReference>
<keyword evidence="6" id="KW-0574">Periplasm</keyword>
<evidence type="ECO:0000313" key="10">
    <source>
        <dbReference type="EMBL" id="KGE73570.1"/>
    </source>
</evidence>
<keyword evidence="5 6" id="KW-0975">Bacterial flagellum</keyword>
<evidence type="ECO:0000256" key="2">
    <source>
        <dbReference type="ARBA" id="ARBA00009764"/>
    </source>
</evidence>